<dbReference type="EMBL" id="BQNB010019301">
    <property type="protein sequence ID" value="GJT83871.1"/>
    <property type="molecule type" value="Genomic_DNA"/>
</dbReference>
<organism evidence="2 3">
    <name type="scientific">Tanacetum coccineum</name>
    <dbReference type="NCBI Taxonomy" id="301880"/>
    <lineage>
        <taxon>Eukaryota</taxon>
        <taxon>Viridiplantae</taxon>
        <taxon>Streptophyta</taxon>
        <taxon>Embryophyta</taxon>
        <taxon>Tracheophyta</taxon>
        <taxon>Spermatophyta</taxon>
        <taxon>Magnoliopsida</taxon>
        <taxon>eudicotyledons</taxon>
        <taxon>Gunneridae</taxon>
        <taxon>Pentapetalae</taxon>
        <taxon>asterids</taxon>
        <taxon>campanulids</taxon>
        <taxon>Asterales</taxon>
        <taxon>Asteraceae</taxon>
        <taxon>Asteroideae</taxon>
        <taxon>Anthemideae</taxon>
        <taxon>Anthemidinae</taxon>
        <taxon>Tanacetum</taxon>
    </lineage>
</organism>
<accession>A0ABQ5H7J3</accession>
<reference evidence="2" key="1">
    <citation type="journal article" date="2022" name="Int. J. Mol. Sci.">
        <title>Draft Genome of Tanacetum Coccineum: Genomic Comparison of Closely Related Tanacetum-Family Plants.</title>
        <authorList>
            <person name="Yamashiro T."/>
            <person name="Shiraishi A."/>
            <person name="Nakayama K."/>
            <person name="Satake H."/>
        </authorList>
    </citation>
    <scope>NUCLEOTIDE SEQUENCE</scope>
</reference>
<keyword evidence="3" id="KW-1185">Reference proteome</keyword>
<evidence type="ECO:0000313" key="2">
    <source>
        <dbReference type="EMBL" id="GJT83871.1"/>
    </source>
</evidence>
<feature type="compositionally biased region" description="Polar residues" evidence="1">
    <location>
        <begin position="51"/>
        <end position="60"/>
    </location>
</feature>
<name>A0ABQ5H7J3_9ASTR</name>
<dbReference type="Proteomes" id="UP001151760">
    <property type="component" value="Unassembled WGS sequence"/>
</dbReference>
<feature type="region of interest" description="Disordered" evidence="1">
    <location>
        <begin position="51"/>
        <end position="72"/>
    </location>
</feature>
<comment type="caution">
    <text evidence="2">The sequence shown here is derived from an EMBL/GenBank/DDBJ whole genome shotgun (WGS) entry which is preliminary data.</text>
</comment>
<proteinExistence type="predicted"/>
<evidence type="ECO:0000313" key="3">
    <source>
        <dbReference type="Proteomes" id="UP001151760"/>
    </source>
</evidence>
<protein>
    <submittedName>
        <fullName evidence="2">Uncharacterized protein</fullName>
    </submittedName>
</protein>
<gene>
    <name evidence="2" type="ORF">Tco_1058213</name>
</gene>
<reference evidence="2" key="2">
    <citation type="submission" date="2022-01" db="EMBL/GenBank/DDBJ databases">
        <authorList>
            <person name="Yamashiro T."/>
            <person name="Shiraishi A."/>
            <person name="Satake H."/>
            <person name="Nakayama K."/>
        </authorList>
    </citation>
    <scope>NUCLEOTIDE SEQUENCE</scope>
</reference>
<evidence type="ECO:0000256" key="1">
    <source>
        <dbReference type="SAM" id="MobiDB-lite"/>
    </source>
</evidence>
<sequence length="88" mass="10003">MASMILEEEPEQQELEAHYWYMEKIQEVLNVADDNSGPTYDAEPLEKTDRNVISGSSDMCNNEGKADQNYNTPISTNIARSKFWGIIS</sequence>